<organism evidence="4 5">
    <name type="scientific">Ascidiaceihabitans donghaensis</name>
    <dbReference type="NCBI Taxonomy" id="1510460"/>
    <lineage>
        <taxon>Bacteria</taxon>
        <taxon>Pseudomonadati</taxon>
        <taxon>Pseudomonadota</taxon>
        <taxon>Alphaproteobacteria</taxon>
        <taxon>Rhodobacterales</taxon>
        <taxon>Paracoccaceae</taxon>
        <taxon>Ascidiaceihabitans</taxon>
    </lineage>
</organism>
<name>A0A2R8BP91_9RHOB</name>
<dbReference type="GO" id="GO:0016787">
    <property type="term" value="F:hydrolase activity"/>
    <property type="evidence" value="ECO:0007669"/>
    <property type="project" value="UniProtKB-KW"/>
</dbReference>
<dbReference type="EC" id="3.1.1.83" evidence="4"/>
<dbReference type="AlphaFoldDB" id="A0A2R8BP91"/>
<dbReference type="EMBL" id="OMOR01000002">
    <property type="protein sequence ID" value="SPH27407.1"/>
    <property type="molecule type" value="Genomic_DNA"/>
</dbReference>
<proteinExistence type="inferred from homology"/>
<dbReference type="InterPro" id="IPR013094">
    <property type="entry name" value="AB_hydrolase_3"/>
</dbReference>
<dbReference type="InterPro" id="IPR050300">
    <property type="entry name" value="GDXG_lipolytic_enzyme"/>
</dbReference>
<gene>
    <name evidence="4" type="primary">mlhB</name>
    <name evidence="4" type="ORF">ASD8599_03873</name>
</gene>
<keyword evidence="2 4" id="KW-0378">Hydrolase</keyword>
<evidence type="ECO:0000313" key="4">
    <source>
        <dbReference type="EMBL" id="SPH27407.1"/>
    </source>
</evidence>
<feature type="domain" description="Alpha/beta hydrolase fold-3" evidence="3">
    <location>
        <begin position="73"/>
        <end position="273"/>
    </location>
</feature>
<comment type="similarity">
    <text evidence="1">Belongs to the 'GDXG' lipolytic enzyme family.</text>
</comment>
<dbReference type="SUPFAM" id="SSF53474">
    <property type="entry name" value="alpha/beta-Hydrolases"/>
    <property type="match status" value="1"/>
</dbReference>
<dbReference type="OrthoDB" id="9806180at2"/>
<dbReference type="PANTHER" id="PTHR48081">
    <property type="entry name" value="AB HYDROLASE SUPERFAMILY PROTEIN C4A8.06C"/>
    <property type="match status" value="1"/>
</dbReference>
<protein>
    <submittedName>
        <fullName evidence="4">Monoterpene epsilon-lactone hydrolase</fullName>
        <ecNumber evidence="4">3.1.1.83</ecNumber>
    </submittedName>
</protein>
<dbReference type="InterPro" id="IPR029058">
    <property type="entry name" value="AB_hydrolase_fold"/>
</dbReference>
<dbReference type="Pfam" id="PF07859">
    <property type="entry name" value="Abhydrolase_3"/>
    <property type="match status" value="1"/>
</dbReference>
<reference evidence="4 5" key="1">
    <citation type="submission" date="2018-03" db="EMBL/GenBank/DDBJ databases">
        <authorList>
            <person name="Keele B.F."/>
        </authorList>
    </citation>
    <scope>NUCLEOTIDE SEQUENCE [LARGE SCALE GENOMIC DNA]</scope>
    <source>
        <strain evidence="4 5">CECT 8599</strain>
    </source>
</reference>
<evidence type="ECO:0000256" key="2">
    <source>
        <dbReference type="ARBA" id="ARBA00022801"/>
    </source>
</evidence>
<evidence type="ECO:0000313" key="5">
    <source>
        <dbReference type="Proteomes" id="UP000244880"/>
    </source>
</evidence>
<accession>A0A2R8BP91</accession>
<dbReference type="PROSITE" id="PS01173">
    <property type="entry name" value="LIPASE_GDXG_HIS"/>
    <property type="match status" value="1"/>
</dbReference>
<dbReference type="PANTHER" id="PTHR48081:SF8">
    <property type="entry name" value="ALPHA_BETA HYDROLASE FOLD-3 DOMAIN-CONTAINING PROTEIN-RELATED"/>
    <property type="match status" value="1"/>
</dbReference>
<dbReference type="Gene3D" id="3.40.50.1820">
    <property type="entry name" value="alpha/beta hydrolase"/>
    <property type="match status" value="1"/>
</dbReference>
<keyword evidence="5" id="KW-1185">Reference proteome</keyword>
<dbReference type="RefSeq" id="WP_108830348.1">
    <property type="nucleotide sequence ID" value="NZ_OMOR01000002.1"/>
</dbReference>
<evidence type="ECO:0000259" key="3">
    <source>
        <dbReference type="Pfam" id="PF07859"/>
    </source>
</evidence>
<sequence length="304" mass="33320">MSWQKSLLNPWLRWTERPHMARVQDPEKLRRSFENKARLFFHGPRGTTKDWMDCGGVKSLHLSGPWVNDGSVLLYFHGGGYVFGSPHTHAAMLAQLAARVGVEAVLPQYPLSPEHPFPAALNAAHAAYSGLLEQGYRTDQIVMGGDSAGGNLVLALLAQLVQEGADLPAGVFAFSPLTDLAYSGASFSVNAARDVVLPAERALDMMQMFLNAQDPSDPLISPVHADFTGACPVWMCVGDTEILLDDTRRIVSAMQRQGVDVQMHIERDLPHVWPLFHNILPEGRATLDQLAGWIKPLLRLQGGS</sequence>
<dbReference type="InterPro" id="IPR002168">
    <property type="entry name" value="Lipase_GDXG_HIS_AS"/>
</dbReference>
<dbReference type="Proteomes" id="UP000244880">
    <property type="component" value="Unassembled WGS sequence"/>
</dbReference>
<evidence type="ECO:0000256" key="1">
    <source>
        <dbReference type="ARBA" id="ARBA00010515"/>
    </source>
</evidence>